<gene>
    <name evidence="1" type="ORF">ACFO0A_03750</name>
</gene>
<organism evidence="1 2">
    <name type="scientific">Novosphingobium tardum</name>
    <dbReference type="NCBI Taxonomy" id="1538021"/>
    <lineage>
        <taxon>Bacteria</taxon>
        <taxon>Pseudomonadati</taxon>
        <taxon>Pseudomonadota</taxon>
        <taxon>Alphaproteobacteria</taxon>
        <taxon>Sphingomonadales</taxon>
        <taxon>Sphingomonadaceae</taxon>
        <taxon>Novosphingobium</taxon>
    </lineage>
</organism>
<accession>A0ABV8RMS8</accession>
<protein>
    <submittedName>
        <fullName evidence="1">Uncharacterized protein</fullName>
    </submittedName>
</protein>
<dbReference type="Proteomes" id="UP001595828">
    <property type="component" value="Unassembled WGS sequence"/>
</dbReference>
<evidence type="ECO:0000313" key="1">
    <source>
        <dbReference type="EMBL" id="MFC4294170.1"/>
    </source>
</evidence>
<reference evidence="2" key="1">
    <citation type="journal article" date="2019" name="Int. J. Syst. Evol. Microbiol.">
        <title>The Global Catalogue of Microorganisms (GCM) 10K type strain sequencing project: providing services to taxonomists for standard genome sequencing and annotation.</title>
        <authorList>
            <consortium name="The Broad Institute Genomics Platform"/>
            <consortium name="The Broad Institute Genome Sequencing Center for Infectious Disease"/>
            <person name="Wu L."/>
            <person name="Ma J."/>
        </authorList>
    </citation>
    <scope>NUCLEOTIDE SEQUENCE [LARGE SCALE GENOMIC DNA]</scope>
    <source>
        <strain evidence="2">CGMCC 1.12989</strain>
    </source>
</reference>
<sequence length="302" mass="33729">MSAELEELSGEIVLEIARERSFNLPELDNRWLFYQSDPEKPETVVLLSPDTPPVLILNGGNCERRIGVSGMAAGYFLTADKHAFSQLVALRPDDKVRAERAKIFLASKGARVARSNDDARQLAKAFYLAERGSAGSRSDRAAAWTKIDRDHEVRFAEALTTKWLECVQSNELVPADILIFRAAAARDSSKPDIAVECCRRAHVIRSRYQKSDLAVLATEGAAALLDICEQSRDPQLASEAEEFLRYAWAVSPNEFASAVYRRLRRLEAALTDEAASQHRFAMREKLTDAENRLSHPNSELPI</sequence>
<comment type="caution">
    <text evidence="1">The sequence shown here is derived from an EMBL/GenBank/DDBJ whole genome shotgun (WGS) entry which is preliminary data.</text>
</comment>
<name>A0ABV8RMS8_9SPHN</name>
<keyword evidence="2" id="KW-1185">Reference proteome</keyword>
<dbReference type="EMBL" id="JBHSDR010000003">
    <property type="protein sequence ID" value="MFC4294170.1"/>
    <property type="molecule type" value="Genomic_DNA"/>
</dbReference>
<dbReference type="RefSeq" id="WP_379537634.1">
    <property type="nucleotide sequence ID" value="NZ_JBHSDR010000003.1"/>
</dbReference>
<proteinExistence type="predicted"/>
<evidence type="ECO:0000313" key="2">
    <source>
        <dbReference type="Proteomes" id="UP001595828"/>
    </source>
</evidence>